<evidence type="ECO:0000256" key="1">
    <source>
        <dbReference type="SAM" id="Phobius"/>
    </source>
</evidence>
<gene>
    <name evidence="2" type="ORF">HMPREF9209_1312</name>
</gene>
<name>D1YGB5_LACGS</name>
<reference evidence="2 3" key="1">
    <citation type="submission" date="2009-12" db="EMBL/GenBank/DDBJ databases">
        <title>Genome Sequence of Lactobacillus gasseri 224-1.</title>
        <authorList>
            <person name="Durkin A.S."/>
            <person name="Madupu R."/>
            <person name="Torralba M."/>
            <person name="Methe B."/>
            <person name="Sutton G."/>
            <person name="Strausberg R.L."/>
            <person name="Nelson K.E."/>
        </authorList>
    </citation>
    <scope>NUCLEOTIDE SEQUENCE [LARGE SCALE GENOMIC DNA]</scope>
    <source>
        <strain evidence="2 3">224-1</strain>
    </source>
</reference>
<keyword evidence="1" id="KW-1133">Transmembrane helix</keyword>
<organism evidence="2 3">
    <name type="scientific">Lactobacillus gasseri 224-1</name>
    <dbReference type="NCBI Taxonomy" id="679196"/>
    <lineage>
        <taxon>Bacteria</taxon>
        <taxon>Bacillati</taxon>
        <taxon>Bacillota</taxon>
        <taxon>Bacilli</taxon>
        <taxon>Lactobacillales</taxon>
        <taxon>Lactobacillaceae</taxon>
        <taxon>Lactobacillus</taxon>
    </lineage>
</organism>
<evidence type="ECO:0000313" key="2">
    <source>
        <dbReference type="EMBL" id="EFB63501.1"/>
    </source>
</evidence>
<feature type="transmembrane region" description="Helical" evidence="1">
    <location>
        <begin position="14"/>
        <end position="33"/>
    </location>
</feature>
<sequence length="40" mass="4692">MGIVYLWFVIRSELGIAICLLIWNLAFFLIFLMKSKNSLN</sequence>
<dbReference type="Proteomes" id="UP000003684">
    <property type="component" value="Unassembled WGS sequence"/>
</dbReference>
<comment type="caution">
    <text evidence="2">The sequence shown here is derived from an EMBL/GenBank/DDBJ whole genome shotgun (WGS) entry which is preliminary data.</text>
</comment>
<keyword evidence="1" id="KW-0472">Membrane</keyword>
<keyword evidence="1" id="KW-0812">Transmembrane</keyword>
<evidence type="ECO:0000313" key="3">
    <source>
        <dbReference type="Proteomes" id="UP000003684"/>
    </source>
</evidence>
<accession>D1YGB5</accession>
<proteinExistence type="predicted"/>
<protein>
    <submittedName>
        <fullName evidence="2">Uncharacterized protein</fullName>
    </submittedName>
</protein>
<dbReference type="EMBL" id="ADFT01000002">
    <property type="protein sequence ID" value="EFB63501.1"/>
    <property type="molecule type" value="Genomic_DNA"/>
</dbReference>
<dbReference type="AlphaFoldDB" id="D1YGB5"/>